<sequence>MLLPNLGVLTLPELLEIDEIKVNIESEQNQKIKKRLLFFFRQASNLVSEPKTKAKVHLPGIRTAIN</sequence>
<protein>
    <submittedName>
        <fullName evidence="1">Uncharacterized protein</fullName>
    </submittedName>
</protein>
<dbReference type="EMBL" id="QNQU01000005">
    <property type="protein sequence ID" value="RBQ08945.1"/>
    <property type="molecule type" value="Genomic_DNA"/>
</dbReference>
<comment type="caution">
    <text evidence="1">The sequence shown here is derived from an EMBL/GenBank/DDBJ whole genome shotgun (WGS) entry which is preliminary data.</text>
</comment>
<evidence type="ECO:0000313" key="1">
    <source>
        <dbReference type="EMBL" id="RBQ08945.1"/>
    </source>
</evidence>
<dbReference type="AlphaFoldDB" id="A0A366L4Y0"/>
<keyword evidence="2" id="KW-1185">Reference proteome</keyword>
<dbReference type="Proteomes" id="UP000252081">
    <property type="component" value="Unassembled WGS sequence"/>
</dbReference>
<evidence type="ECO:0000313" key="2">
    <source>
        <dbReference type="Proteomes" id="UP000252081"/>
    </source>
</evidence>
<name>A0A366L4Y0_9SPHI</name>
<proteinExistence type="predicted"/>
<gene>
    <name evidence="1" type="ORF">DRW42_06970</name>
</gene>
<reference evidence="1 2" key="1">
    <citation type="submission" date="2018-07" db="EMBL/GenBank/DDBJ databases">
        <title>A draft genome of a endophytic bacteria, a new species of Pedobacter.</title>
        <authorList>
            <person name="Zhang Z.D."/>
            <person name="Chen Z.J."/>
        </authorList>
    </citation>
    <scope>NUCLEOTIDE SEQUENCE [LARGE SCALE GENOMIC DNA]</scope>
    <source>
        <strain evidence="1 2">RS10</strain>
    </source>
</reference>
<accession>A0A366L4Y0</accession>
<organism evidence="1 2">
    <name type="scientific">Pedobacter miscanthi</name>
    <dbReference type="NCBI Taxonomy" id="2259170"/>
    <lineage>
        <taxon>Bacteria</taxon>
        <taxon>Pseudomonadati</taxon>
        <taxon>Bacteroidota</taxon>
        <taxon>Sphingobacteriia</taxon>
        <taxon>Sphingobacteriales</taxon>
        <taxon>Sphingobacteriaceae</taxon>
        <taxon>Pedobacter</taxon>
    </lineage>
</organism>